<comment type="caution">
    <text evidence="3">The sequence shown here is derived from an EMBL/GenBank/DDBJ whole genome shotgun (WGS) entry which is preliminary data.</text>
</comment>
<dbReference type="AlphaFoldDB" id="A0A1W0WIN2"/>
<accession>A0A1W0WIN2</accession>
<evidence type="ECO:0000256" key="1">
    <source>
        <dbReference type="SAM" id="MobiDB-lite"/>
    </source>
</evidence>
<organism evidence="3 4">
    <name type="scientific">Hypsibius exemplaris</name>
    <name type="common">Freshwater tardigrade</name>
    <dbReference type="NCBI Taxonomy" id="2072580"/>
    <lineage>
        <taxon>Eukaryota</taxon>
        <taxon>Metazoa</taxon>
        <taxon>Ecdysozoa</taxon>
        <taxon>Tardigrada</taxon>
        <taxon>Eutardigrada</taxon>
        <taxon>Parachela</taxon>
        <taxon>Hypsibioidea</taxon>
        <taxon>Hypsibiidae</taxon>
        <taxon>Hypsibius</taxon>
    </lineage>
</organism>
<dbReference type="EMBL" id="MTYJ01000094">
    <property type="protein sequence ID" value="OQV15070.1"/>
    <property type="molecule type" value="Genomic_DNA"/>
</dbReference>
<feature type="transmembrane region" description="Helical" evidence="2">
    <location>
        <begin position="9"/>
        <end position="32"/>
    </location>
</feature>
<feature type="transmembrane region" description="Helical" evidence="2">
    <location>
        <begin position="81"/>
        <end position="105"/>
    </location>
</feature>
<feature type="transmembrane region" description="Helical" evidence="2">
    <location>
        <begin position="173"/>
        <end position="191"/>
    </location>
</feature>
<name>A0A1W0WIN2_HYPEX</name>
<reference evidence="4" key="1">
    <citation type="submission" date="2017-01" db="EMBL/GenBank/DDBJ databases">
        <title>Comparative genomics of anhydrobiosis in the tardigrade Hypsibius dujardini.</title>
        <authorList>
            <person name="Yoshida Y."/>
            <person name="Koutsovoulos G."/>
            <person name="Laetsch D."/>
            <person name="Stevens L."/>
            <person name="Kumar S."/>
            <person name="Horikawa D."/>
            <person name="Ishino K."/>
            <person name="Komine S."/>
            <person name="Tomita M."/>
            <person name="Blaxter M."/>
            <person name="Arakawa K."/>
        </authorList>
    </citation>
    <scope>NUCLEOTIDE SEQUENCE [LARGE SCALE GENOMIC DNA]</scope>
    <source>
        <strain evidence="4">Z151</strain>
    </source>
</reference>
<keyword evidence="2" id="KW-0812">Transmembrane</keyword>
<evidence type="ECO:0000313" key="3">
    <source>
        <dbReference type="EMBL" id="OQV15070.1"/>
    </source>
</evidence>
<evidence type="ECO:0000256" key="2">
    <source>
        <dbReference type="SAM" id="Phobius"/>
    </source>
</evidence>
<sequence>MTIFPQNSLALSLMGALCIMAATITQIVTLSWRNWIAMLIPWRNSTSKLEIGLWGACARSDHCYAFHAEGARLPWNLQVGIFLSMICICIEVLILAMSLGELLFMRNDRCPLKRLELYLAFLGTSLALTISAVMGLLALSGHEQDLWELLQSKMVLPGPAVLPEYSRFSVSQAWGFQALSCLYFICYMFVVKIQLSQAVIRVEISVANQEEDRPGRRNRICGTTPPPFYSPPPAYAFQQPSPTSQEGGQEQQQQETCLNLINELNADRSSSELAMSRTNHSDSSSLVLLL</sequence>
<keyword evidence="2" id="KW-1133">Transmembrane helix</keyword>
<protein>
    <submittedName>
        <fullName evidence="3">Uncharacterized protein</fullName>
    </submittedName>
</protein>
<feature type="transmembrane region" description="Helical" evidence="2">
    <location>
        <begin position="117"/>
        <end position="139"/>
    </location>
</feature>
<keyword evidence="4" id="KW-1185">Reference proteome</keyword>
<keyword evidence="2" id="KW-0472">Membrane</keyword>
<evidence type="ECO:0000313" key="4">
    <source>
        <dbReference type="Proteomes" id="UP000192578"/>
    </source>
</evidence>
<proteinExistence type="predicted"/>
<feature type="region of interest" description="Disordered" evidence="1">
    <location>
        <begin position="231"/>
        <end position="254"/>
    </location>
</feature>
<feature type="compositionally biased region" description="Low complexity" evidence="1">
    <location>
        <begin position="245"/>
        <end position="254"/>
    </location>
</feature>
<gene>
    <name evidence="3" type="ORF">BV898_10702</name>
</gene>
<dbReference type="Proteomes" id="UP000192578">
    <property type="component" value="Unassembled WGS sequence"/>
</dbReference>